<evidence type="ECO:0000313" key="3">
    <source>
        <dbReference type="Proteomes" id="UP000225706"/>
    </source>
</evidence>
<evidence type="ECO:0000256" key="1">
    <source>
        <dbReference type="SAM" id="MobiDB-lite"/>
    </source>
</evidence>
<sequence>MDDKDWEQGPSTTNPVESLNRQSFQEGGTIIQALMENIYLEDRPHAVKTAVCKENITTSYKSSPGKQRTKRKRTSQDKCVDEGPPDKHRHILTRKKKANGRALINCLIEVEDDEKDKSGWSDWIEDLNSKDVHLLDE</sequence>
<feature type="compositionally biased region" description="Polar residues" evidence="1">
    <location>
        <begin position="9"/>
        <end position="24"/>
    </location>
</feature>
<accession>A0A2B4T197</accession>
<gene>
    <name evidence="2" type="ORF">AWC38_SpisGene706</name>
</gene>
<protein>
    <submittedName>
        <fullName evidence="2">Uncharacterized protein</fullName>
    </submittedName>
</protein>
<name>A0A2B4T197_STYPI</name>
<organism evidence="2 3">
    <name type="scientific">Stylophora pistillata</name>
    <name type="common">Smooth cauliflower coral</name>
    <dbReference type="NCBI Taxonomy" id="50429"/>
    <lineage>
        <taxon>Eukaryota</taxon>
        <taxon>Metazoa</taxon>
        <taxon>Cnidaria</taxon>
        <taxon>Anthozoa</taxon>
        <taxon>Hexacorallia</taxon>
        <taxon>Scleractinia</taxon>
        <taxon>Astrocoeniina</taxon>
        <taxon>Pocilloporidae</taxon>
        <taxon>Stylophora</taxon>
    </lineage>
</organism>
<evidence type="ECO:0000313" key="2">
    <source>
        <dbReference type="EMBL" id="PFX34395.1"/>
    </source>
</evidence>
<reference evidence="3" key="1">
    <citation type="journal article" date="2017" name="bioRxiv">
        <title>Comparative analysis of the genomes of Stylophora pistillata and Acropora digitifera provides evidence for extensive differences between species of corals.</title>
        <authorList>
            <person name="Voolstra C.R."/>
            <person name="Li Y."/>
            <person name="Liew Y.J."/>
            <person name="Baumgarten S."/>
            <person name="Zoccola D."/>
            <person name="Flot J.-F."/>
            <person name="Tambutte S."/>
            <person name="Allemand D."/>
            <person name="Aranda M."/>
        </authorList>
    </citation>
    <scope>NUCLEOTIDE SEQUENCE [LARGE SCALE GENOMIC DNA]</scope>
</reference>
<comment type="caution">
    <text evidence="2">The sequence shown here is derived from an EMBL/GenBank/DDBJ whole genome shotgun (WGS) entry which is preliminary data.</text>
</comment>
<feature type="region of interest" description="Disordered" evidence="1">
    <location>
        <begin position="58"/>
        <end position="88"/>
    </location>
</feature>
<feature type="region of interest" description="Disordered" evidence="1">
    <location>
        <begin position="1"/>
        <end position="24"/>
    </location>
</feature>
<dbReference type="EMBL" id="LSMT01000004">
    <property type="protein sequence ID" value="PFX34395.1"/>
    <property type="molecule type" value="Genomic_DNA"/>
</dbReference>
<feature type="compositionally biased region" description="Basic and acidic residues" evidence="1">
    <location>
        <begin position="74"/>
        <end position="86"/>
    </location>
</feature>
<dbReference type="Proteomes" id="UP000225706">
    <property type="component" value="Unassembled WGS sequence"/>
</dbReference>
<keyword evidence="3" id="KW-1185">Reference proteome</keyword>
<dbReference type="AlphaFoldDB" id="A0A2B4T197"/>
<proteinExistence type="predicted"/>